<keyword evidence="1" id="KW-0165">Cleavage on pair of basic residues</keyword>
<reference evidence="3" key="1">
    <citation type="journal article" date="2021" name="Mol. Ecol. Resour.">
        <title>Apolygus lucorum genome provides insights into omnivorousness and mesophyll feeding.</title>
        <authorList>
            <person name="Liu Y."/>
            <person name="Liu H."/>
            <person name="Wang H."/>
            <person name="Huang T."/>
            <person name="Liu B."/>
            <person name="Yang B."/>
            <person name="Yin L."/>
            <person name="Li B."/>
            <person name="Zhang Y."/>
            <person name="Zhang S."/>
            <person name="Jiang F."/>
            <person name="Zhang X."/>
            <person name="Ren Y."/>
            <person name="Wang B."/>
            <person name="Wang S."/>
            <person name="Lu Y."/>
            <person name="Wu K."/>
            <person name="Fan W."/>
            <person name="Wang G."/>
        </authorList>
    </citation>
    <scope>NUCLEOTIDE SEQUENCE</scope>
    <source>
        <strain evidence="3">12Hb</strain>
    </source>
</reference>
<evidence type="ECO:0000313" key="4">
    <source>
        <dbReference type="Proteomes" id="UP000466442"/>
    </source>
</evidence>
<name>A0A6A4KMD3_APOLU</name>
<comment type="caution">
    <text evidence="3">The sequence shown here is derived from an EMBL/GenBank/DDBJ whole genome shotgun (WGS) entry which is preliminary data.</text>
</comment>
<organism evidence="3 4">
    <name type="scientific">Apolygus lucorum</name>
    <name type="common">Small green plant bug</name>
    <name type="synonym">Lygocoris lucorum</name>
    <dbReference type="NCBI Taxonomy" id="248454"/>
    <lineage>
        <taxon>Eukaryota</taxon>
        <taxon>Metazoa</taxon>
        <taxon>Ecdysozoa</taxon>
        <taxon>Arthropoda</taxon>
        <taxon>Hexapoda</taxon>
        <taxon>Insecta</taxon>
        <taxon>Pterygota</taxon>
        <taxon>Neoptera</taxon>
        <taxon>Paraneoptera</taxon>
        <taxon>Hemiptera</taxon>
        <taxon>Heteroptera</taxon>
        <taxon>Panheteroptera</taxon>
        <taxon>Cimicomorpha</taxon>
        <taxon>Miridae</taxon>
        <taxon>Mirini</taxon>
        <taxon>Apolygus</taxon>
    </lineage>
</organism>
<dbReference type="GO" id="GO:0005576">
    <property type="term" value="C:extracellular region"/>
    <property type="evidence" value="ECO:0007669"/>
    <property type="project" value="UniProtKB-ARBA"/>
</dbReference>
<evidence type="ECO:0000256" key="1">
    <source>
        <dbReference type="ARBA" id="ARBA00022685"/>
    </source>
</evidence>
<dbReference type="Proteomes" id="UP000466442">
    <property type="component" value="Linkage Group LG1"/>
</dbReference>
<dbReference type="SUPFAM" id="SSF56994">
    <property type="entry name" value="Insulin-like"/>
    <property type="match status" value="1"/>
</dbReference>
<gene>
    <name evidence="3" type="ORF">GE061_000526</name>
</gene>
<sequence length="166" mass="19345">MKMLQFLLVTFLLASVDGSVDNQHPKCSKEWIRFLVMNACNYSKRHTAVLHLVFEESIKNSHINFIDSVNPSVSRDQPILSSLRTSRTQRIISKFSLQGNEKDVNQQHYGSLLDHPSQDWIEDETLIQEQLDDEVWQRRARSIKLLVEKCCVRICKLEDFKVLCVI</sequence>
<protein>
    <submittedName>
        <fullName evidence="3">Uncharacterized protein</fullName>
    </submittedName>
</protein>
<proteinExistence type="predicted"/>
<evidence type="ECO:0000256" key="2">
    <source>
        <dbReference type="ARBA" id="ARBA00022729"/>
    </source>
</evidence>
<dbReference type="OrthoDB" id="6621270at2759"/>
<dbReference type="InterPro" id="IPR036438">
    <property type="entry name" value="Insulin-like_sf"/>
</dbReference>
<keyword evidence="2" id="KW-0732">Signal</keyword>
<dbReference type="EMBL" id="WIXP02000001">
    <property type="protein sequence ID" value="KAF6216186.1"/>
    <property type="molecule type" value="Genomic_DNA"/>
</dbReference>
<accession>A0A6A4KMD3</accession>
<keyword evidence="4" id="KW-1185">Reference proteome</keyword>
<dbReference type="AlphaFoldDB" id="A0A6A4KMD3"/>
<evidence type="ECO:0000313" key="3">
    <source>
        <dbReference type="EMBL" id="KAF6216186.1"/>
    </source>
</evidence>